<evidence type="ECO:0000313" key="3">
    <source>
        <dbReference type="EMBL" id="KAJ5084185.1"/>
    </source>
</evidence>
<reference evidence="3" key="2">
    <citation type="journal article" date="2023" name="IMA Fungus">
        <title>Comparative genomic study of the Penicillium genus elucidates a diverse pangenome and 15 lateral gene transfer events.</title>
        <authorList>
            <person name="Petersen C."/>
            <person name="Sorensen T."/>
            <person name="Nielsen M.R."/>
            <person name="Sondergaard T.E."/>
            <person name="Sorensen J.L."/>
            <person name="Fitzpatrick D.A."/>
            <person name="Frisvad J.C."/>
            <person name="Nielsen K.L."/>
        </authorList>
    </citation>
    <scope>NUCLEOTIDE SEQUENCE</scope>
    <source>
        <strain evidence="3">IBT 34128</strain>
    </source>
</reference>
<dbReference type="SMART" id="SM00220">
    <property type="entry name" value="S_TKc"/>
    <property type="match status" value="1"/>
</dbReference>
<keyword evidence="3" id="KW-0418">Kinase</keyword>
<dbReference type="EMBL" id="JAPMSZ010000011">
    <property type="protein sequence ID" value="KAJ5084185.1"/>
    <property type="molecule type" value="Genomic_DNA"/>
</dbReference>
<dbReference type="Proteomes" id="UP001141434">
    <property type="component" value="Unassembled WGS sequence"/>
</dbReference>
<dbReference type="PROSITE" id="PS50011">
    <property type="entry name" value="PROTEIN_KINASE_DOM"/>
    <property type="match status" value="1"/>
</dbReference>
<dbReference type="InterPro" id="IPR000719">
    <property type="entry name" value="Prot_kinase_dom"/>
</dbReference>
<gene>
    <name evidence="3" type="ORF">NUU61_008764</name>
</gene>
<organism evidence="3 4">
    <name type="scientific">Penicillium alfredii</name>
    <dbReference type="NCBI Taxonomy" id="1506179"/>
    <lineage>
        <taxon>Eukaryota</taxon>
        <taxon>Fungi</taxon>
        <taxon>Dikarya</taxon>
        <taxon>Ascomycota</taxon>
        <taxon>Pezizomycotina</taxon>
        <taxon>Eurotiomycetes</taxon>
        <taxon>Eurotiomycetidae</taxon>
        <taxon>Eurotiales</taxon>
        <taxon>Aspergillaceae</taxon>
        <taxon>Penicillium</taxon>
    </lineage>
</organism>
<dbReference type="Gene3D" id="1.10.510.10">
    <property type="entry name" value="Transferase(Phosphotransferase) domain 1"/>
    <property type="match status" value="1"/>
</dbReference>
<dbReference type="OrthoDB" id="346907at2759"/>
<keyword evidence="3" id="KW-0808">Transferase</keyword>
<dbReference type="GO" id="GO:0004672">
    <property type="term" value="F:protein kinase activity"/>
    <property type="evidence" value="ECO:0007669"/>
    <property type="project" value="InterPro"/>
</dbReference>
<feature type="chain" id="PRO_5040798130" evidence="1">
    <location>
        <begin position="24"/>
        <end position="378"/>
    </location>
</feature>
<evidence type="ECO:0000313" key="4">
    <source>
        <dbReference type="Proteomes" id="UP001141434"/>
    </source>
</evidence>
<dbReference type="AlphaFoldDB" id="A0A9W9EM05"/>
<dbReference type="SUPFAM" id="SSF56112">
    <property type="entry name" value="Protein kinase-like (PK-like)"/>
    <property type="match status" value="1"/>
</dbReference>
<evidence type="ECO:0000259" key="2">
    <source>
        <dbReference type="PROSITE" id="PS50011"/>
    </source>
</evidence>
<dbReference type="GO" id="GO:0005524">
    <property type="term" value="F:ATP binding"/>
    <property type="evidence" value="ECO:0007669"/>
    <property type="project" value="InterPro"/>
</dbReference>
<protein>
    <submittedName>
        <fullName evidence="3">Kinase-like domain-containing protein</fullName>
    </submittedName>
</protein>
<proteinExistence type="predicted"/>
<accession>A0A9W9EM05</accession>
<feature type="domain" description="Protein kinase" evidence="2">
    <location>
        <begin position="104"/>
        <end position="378"/>
    </location>
</feature>
<dbReference type="InterPro" id="IPR011009">
    <property type="entry name" value="Kinase-like_dom_sf"/>
</dbReference>
<feature type="signal peptide" evidence="1">
    <location>
        <begin position="1"/>
        <end position="23"/>
    </location>
</feature>
<sequence>MHLPKLGLPLLGITASLVSVVYSAPTDLQSSQSPDFLQRRSIPSDISSWNVWEDHQAWVKTKTPLPKLPTEDSGSDGYCDVKASKPQCQYIYTNDCGQTEIRKIQLIDVIGSGYGGDIWHGIQTVNDGDEHRVQIEIVKSDPIRRIESFQLLKEIGSSNVLNLDGYFYSSGKQYKKGEGRGSKVAGLVSEWGSTHTIADFKSASQAKKNQAFAEAASGVRAINSAGIIHGNITLENIMWARGKATIAGFDVAAKPLTSSGLVRDYWIATAGSSAPEPVKQKPYTKSIDLFGLAFAWIRLSFYDDLKDDDKRYDLWKALVGDKDKYLTPNDVENVLKEKISSIGDKKEMLQLAGKALCGPDDRTMKTIAFENALKNLPT</sequence>
<dbReference type="Pfam" id="PF00069">
    <property type="entry name" value="Pkinase"/>
    <property type="match status" value="1"/>
</dbReference>
<comment type="caution">
    <text evidence="3">The sequence shown here is derived from an EMBL/GenBank/DDBJ whole genome shotgun (WGS) entry which is preliminary data.</text>
</comment>
<evidence type="ECO:0000256" key="1">
    <source>
        <dbReference type="SAM" id="SignalP"/>
    </source>
</evidence>
<keyword evidence="4" id="KW-1185">Reference proteome</keyword>
<keyword evidence="1" id="KW-0732">Signal</keyword>
<reference evidence="3" key="1">
    <citation type="submission" date="2022-11" db="EMBL/GenBank/DDBJ databases">
        <authorList>
            <person name="Petersen C."/>
        </authorList>
    </citation>
    <scope>NUCLEOTIDE SEQUENCE</scope>
    <source>
        <strain evidence="3">IBT 34128</strain>
    </source>
</reference>
<dbReference type="RefSeq" id="XP_056507582.1">
    <property type="nucleotide sequence ID" value="XM_056659289.1"/>
</dbReference>
<dbReference type="GeneID" id="81398458"/>
<name>A0A9W9EM05_9EURO</name>